<dbReference type="EMBL" id="CAWVOH010000001">
    <property type="protein sequence ID" value="CAK8053878.1"/>
    <property type="molecule type" value="Genomic_DNA"/>
</dbReference>
<dbReference type="InterPro" id="IPR041324">
    <property type="entry name" value="AgI/II_N"/>
</dbReference>
<dbReference type="Pfam" id="PF08363">
    <property type="entry name" value="GbpC"/>
    <property type="match status" value="1"/>
</dbReference>
<feature type="compositionally biased region" description="Basic and acidic residues" evidence="2">
    <location>
        <begin position="684"/>
        <end position="716"/>
    </location>
</feature>
<feature type="domain" description="Glucan-binding protein C/Surface antigen I/II V-domain" evidence="3">
    <location>
        <begin position="384"/>
        <end position="594"/>
    </location>
</feature>
<evidence type="ECO:0008006" key="7">
    <source>
        <dbReference type="Google" id="ProtNLM"/>
    </source>
</evidence>
<feature type="domain" description="Antigen I/II N-terminal" evidence="4">
    <location>
        <begin position="220"/>
        <end position="321"/>
    </location>
</feature>
<feature type="compositionally biased region" description="Polar residues" evidence="2">
    <location>
        <begin position="591"/>
        <end position="602"/>
    </location>
</feature>
<dbReference type="SUPFAM" id="SSF74914">
    <property type="entry name" value="V-region of surface antigen I/II (SA I/II, PAC)"/>
    <property type="match status" value="1"/>
</dbReference>
<comment type="caution">
    <text evidence="5">The sequence shown here is derived from an EMBL/GenBank/DDBJ whole genome shotgun (WGS) entry which is preliminary data.</text>
</comment>
<proteinExistence type="predicted"/>
<reference evidence="5 6" key="1">
    <citation type="submission" date="2024-01" db="EMBL/GenBank/DDBJ databases">
        <authorList>
            <person name="Botero Cardona J."/>
        </authorList>
    </citation>
    <scope>NUCLEOTIDE SEQUENCE [LARGE SCALE GENOMIC DNA]</scope>
    <source>
        <strain evidence="5 6">LMG 33000</strain>
    </source>
</reference>
<dbReference type="Proteomes" id="UP001314241">
    <property type="component" value="Unassembled WGS sequence"/>
</dbReference>
<accession>A0ABM9N3Z8</accession>
<evidence type="ECO:0000256" key="1">
    <source>
        <dbReference type="SAM" id="Coils"/>
    </source>
</evidence>
<protein>
    <recommendedName>
        <fullName evidence="7">Gram-positive cocci surface proteins LPxTG domain-containing protein</fullName>
    </recommendedName>
</protein>
<feature type="compositionally biased region" description="Gly residues" evidence="2">
    <location>
        <begin position="717"/>
        <end position="729"/>
    </location>
</feature>
<dbReference type="Gene3D" id="2.60.530.10">
    <property type="entry name" value="Major cell-surface adhesin PAc"/>
    <property type="match status" value="1"/>
</dbReference>
<dbReference type="InterPro" id="IPR036234">
    <property type="entry name" value="SA_I/II_PAC_V_sf"/>
</dbReference>
<evidence type="ECO:0000256" key="2">
    <source>
        <dbReference type="SAM" id="MobiDB-lite"/>
    </source>
</evidence>
<name>A0ABM9N3Z8_9LACO</name>
<feature type="region of interest" description="Disordered" evidence="2">
    <location>
        <begin position="677"/>
        <end position="757"/>
    </location>
</feature>
<dbReference type="RefSeq" id="WP_349641425.1">
    <property type="nucleotide sequence ID" value="NZ_CAWVOH010000001.1"/>
</dbReference>
<evidence type="ECO:0000259" key="4">
    <source>
        <dbReference type="Pfam" id="PF18652"/>
    </source>
</evidence>
<feature type="coiled-coil region" evidence="1">
    <location>
        <begin position="251"/>
        <end position="331"/>
    </location>
</feature>
<organism evidence="5 6">
    <name type="scientific">Eupransor demetentiae</name>
    <dbReference type="NCBI Taxonomy" id="3109584"/>
    <lineage>
        <taxon>Bacteria</taxon>
        <taxon>Bacillati</taxon>
        <taxon>Bacillota</taxon>
        <taxon>Bacilli</taxon>
        <taxon>Lactobacillales</taxon>
        <taxon>Lactobacillaceae</taxon>
        <taxon>Eupransor</taxon>
    </lineage>
</organism>
<feature type="compositionally biased region" description="Basic and acidic residues" evidence="2">
    <location>
        <begin position="730"/>
        <end position="739"/>
    </location>
</feature>
<dbReference type="InterPro" id="IPR013574">
    <property type="entry name" value="Glucan-bd_C/Surface_Ag-I/II_V"/>
</dbReference>
<keyword evidence="6" id="KW-1185">Reference proteome</keyword>
<sequence length="803" mass="87281">MKEQNIQAANNNLKNKLALGVFSVAGLTATAGMMNTLTANADDTQSDASAKQNSQSVDLSQIQQYALPQQVASQASADNNAVPTGKHLLPSSTLDDAVKKAQDAGIDTQEVDGNTYHGTPGQYQDILDESDSDYADQVGNILAQITDHNGYNKKVDASNDQLEDLLNLVAKAQQSGVDVNQGSQKTGLNFSEIKDDYAAQIKALQDAINKKNQGDSDAAQSNNVVEQAAKDAENAGVEVTQDPSQNSNDVVKDAQDQVAALKAIKAQREADLKKWQAEVDQVKADNAAGQADYEAKLKEYNKAKADNEAAEKEYQKELEAYQKAEKEWNDENSHKDGFTEKGLSQALDLNNEPTATAVVTTAGDTQWIKNNQEVNQAYADPTLNNQVTDVNGHTTKWTRVKVGKGGSVTVTYTNLSNSKYENHTISKIVKTFTYDENYDDQPMYIDVPDNPSMNVWYNSLPNETHTHEFTRSVVESDSYYDSQDRQITFNDDAIITVGSLNNYFGNLPNNAHIEKAKVDNATFVPINKGTISGHADGYAYSDNDNTTADSSWDNGNSPLFYKGTAVFQLNNGTKNIVTHLITHSGKEDNNTETWAQSSTKVPGSTIKPAKPYPPTPDPKGIGDAPTPYVHKEEPKKPVEKISYHLYNTSAKVTANYHINQLPKDSTDSLNYHYNYSDITPSGDGGHDNHHDNGGNGGHDNHHDNGGNGGHDNHPDNGGDGGHNDNGGNHGHPDKGDKDRKHNHHGFKPASPKPVVVDRNKSVLPETGETAASTQTISTESAYFFGISAAMSLVAAFALRRKEQ</sequence>
<gene>
    <name evidence="5" type="ORF">R54876_GBNLAHCA_00437</name>
</gene>
<dbReference type="Gene3D" id="6.10.250.2200">
    <property type="match status" value="1"/>
</dbReference>
<feature type="region of interest" description="Disordered" evidence="2">
    <location>
        <begin position="230"/>
        <end position="249"/>
    </location>
</feature>
<evidence type="ECO:0000259" key="3">
    <source>
        <dbReference type="Pfam" id="PF08363"/>
    </source>
</evidence>
<keyword evidence="1" id="KW-0175">Coiled coil</keyword>
<dbReference type="Pfam" id="PF18652">
    <property type="entry name" value="Adhesin_P1_N"/>
    <property type="match status" value="1"/>
</dbReference>
<feature type="region of interest" description="Disordered" evidence="2">
    <location>
        <begin position="587"/>
        <end position="634"/>
    </location>
</feature>
<evidence type="ECO:0000313" key="5">
    <source>
        <dbReference type="EMBL" id="CAK8053878.1"/>
    </source>
</evidence>
<evidence type="ECO:0000313" key="6">
    <source>
        <dbReference type="Proteomes" id="UP001314241"/>
    </source>
</evidence>